<sequence>MLIVIICVTCHHKRKNRKLERELTQKKEEINTLARGASIRRMNSVSTDARGATEENIPLRVEATIRTSLSSLGEQAHCRDSRSTISIGRSGMGAYDYLGRPVLNNNSRRGRERTLDRDEENRLRVESYVRNSSISLETRFHPPLTHSAFPILQSTEIVRQLNGSAIIPPDGGSRTGSVSKNPQHPPPNYNYPQVIDDEDEVDEGLGGPASQEHPDDQDSETNSSQVSEAHSALYQQTNGTIRPKPRPTGISPHASLIHKAQIV</sequence>
<keyword evidence="3" id="KW-1185">Reference proteome</keyword>
<dbReference type="EMBL" id="JAURVH010001535">
    <property type="protein sequence ID" value="KAK5893776.1"/>
    <property type="molecule type" value="Genomic_DNA"/>
</dbReference>
<evidence type="ECO:0000256" key="1">
    <source>
        <dbReference type="SAM" id="MobiDB-lite"/>
    </source>
</evidence>
<evidence type="ECO:0000313" key="3">
    <source>
        <dbReference type="Proteomes" id="UP001331515"/>
    </source>
</evidence>
<feature type="compositionally biased region" description="Polar residues" evidence="1">
    <location>
        <begin position="220"/>
        <end position="240"/>
    </location>
</feature>
<accession>A0AAN8BXP0</accession>
<protein>
    <submittedName>
        <fullName evidence="2">Uncharacterized protein</fullName>
    </submittedName>
</protein>
<gene>
    <name evidence="2" type="ORF">CgunFtcFv8_006616</name>
</gene>
<organism evidence="2 3">
    <name type="scientific">Champsocephalus gunnari</name>
    <name type="common">Mackerel icefish</name>
    <dbReference type="NCBI Taxonomy" id="52237"/>
    <lineage>
        <taxon>Eukaryota</taxon>
        <taxon>Metazoa</taxon>
        <taxon>Chordata</taxon>
        <taxon>Craniata</taxon>
        <taxon>Vertebrata</taxon>
        <taxon>Euteleostomi</taxon>
        <taxon>Actinopterygii</taxon>
        <taxon>Neopterygii</taxon>
        <taxon>Teleostei</taxon>
        <taxon>Neoteleostei</taxon>
        <taxon>Acanthomorphata</taxon>
        <taxon>Eupercaria</taxon>
        <taxon>Perciformes</taxon>
        <taxon>Notothenioidei</taxon>
        <taxon>Channichthyidae</taxon>
        <taxon>Champsocephalus</taxon>
    </lineage>
</organism>
<proteinExistence type="predicted"/>
<reference evidence="2 3" key="1">
    <citation type="journal article" date="2023" name="Mol. Biol. Evol.">
        <title>Genomics of Secondarily Temperate Adaptation in the Only Non-Antarctic Icefish.</title>
        <authorList>
            <person name="Rivera-Colon A.G."/>
            <person name="Rayamajhi N."/>
            <person name="Minhas B.F."/>
            <person name="Madrigal G."/>
            <person name="Bilyk K.T."/>
            <person name="Yoon V."/>
            <person name="Hune M."/>
            <person name="Gregory S."/>
            <person name="Cheng C.H.C."/>
            <person name="Catchen J.M."/>
        </authorList>
    </citation>
    <scope>NUCLEOTIDE SEQUENCE [LARGE SCALE GENOMIC DNA]</scope>
    <source>
        <tissue evidence="2">White muscle</tissue>
    </source>
</reference>
<evidence type="ECO:0000313" key="2">
    <source>
        <dbReference type="EMBL" id="KAK5893776.1"/>
    </source>
</evidence>
<name>A0AAN8BXP0_CHAGU</name>
<dbReference type="AlphaFoldDB" id="A0AAN8BXP0"/>
<dbReference type="Proteomes" id="UP001331515">
    <property type="component" value="Unassembled WGS sequence"/>
</dbReference>
<comment type="caution">
    <text evidence="2">The sequence shown here is derived from an EMBL/GenBank/DDBJ whole genome shotgun (WGS) entry which is preliminary data.</text>
</comment>
<feature type="region of interest" description="Disordered" evidence="1">
    <location>
        <begin position="164"/>
        <end position="263"/>
    </location>
</feature>